<organism evidence="3 4">
    <name type="scientific">Halonatronomonas betaini</name>
    <dbReference type="NCBI Taxonomy" id="2778430"/>
    <lineage>
        <taxon>Bacteria</taxon>
        <taxon>Bacillati</taxon>
        <taxon>Bacillota</taxon>
        <taxon>Clostridia</taxon>
        <taxon>Halanaerobiales</taxon>
        <taxon>Halarsenatibacteraceae</taxon>
        <taxon>Halonatronomonas</taxon>
    </lineage>
</organism>
<comment type="caution">
    <text evidence="3">The sequence shown here is derived from an EMBL/GenBank/DDBJ whole genome shotgun (WGS) entry which is preliminary data.</text>
</comment>
<evidence type="ECO:0000256" key="2">
    <source>
        <dbReference type="SAM" id="Phobius"/>
    </source>
</evidence>
<keyword evidence="4" id="KW-1185">Reference proteome</keyword>
<evidence type="ECO:0000313" key="3">
    <source>
        <dbReference type="EMBL" id="MBF8437762.1"/>
    </source>
</evidence>
<dbReference type="Proteomes" id="UP000621436">
    <property type="component" value="Unassembled WGS sequence"/>
</dbReference>
<dbReference type="EMBL" id="JADPIE010000007">
    <property type="protein sequence ID" value="MBF8437762.1"/>
    <property type="molecule type" value="Genomic_DNA"/>
</dbReference>
<name>A0A931ASR3_9FIRM</name>
<evidence type="ECO:0000313" key="4">
    <source>
        <dbReference type="Proteomes" id="UP000621436"/>
    </source>
</evidence>
<keyword evidence="1" id="KW-0175">Coiled coil</keyword>
<keyword evidence="2" id="KW-1133">Transmembrane helix</keyword>
<dbReference type="AlphaFoldDB" id="A0A931ASR3"/>
<protein>
    <submittedName>
        <fullName evidence="3">Uncharacterized protein</fullName>
    </submittedName>
</protein>
<evidence type="ECO:0000256" key="1">
    <source>
        <dbReference type="SAM" id="Coils"/>
    </source>
</evidence>
<feature type="transmembrane region" description="Helical" evidence="2">
    <location>
        <begin position="21"/>
        <end position="45"/>
    </location>
</feature>
<gene>
    <name evidence="3" type="ORF">I0Q91_11760</name>
</gene>
<dbReference type="RefSeq" id="WP_270454771.1">
    <property type="nucleotide sequence ID" value="NZ_JADPIE010000007.1"/>
</dbReference>
<feature type="coiled-coil region" evidence="1">
    <location>
        <begin position="212"/>
        <end position="288"/>
    </location>
</feature>
<proteinExistence type="predicted"/>
<sequence>MGDKKLKNDKKKKINIKDNLVLKYILFFAALAFVFAGGAVIFNYVQMTAFQPERAAFQLDVSGAERSVHENYRNLVEGSRAESELSLANVQDNLILSQSNQLFFLEERKKLLADQYYLIGEINLQNRLEALERSQKQELEEYATRRQNEIQSQILEKQQEINQQIIDLEVGLSEDELASLRSYRRELLSEYRAELLNLRVKLRVLDMTAAREAEIRTRLAEIEEEVDRQVEAVRASLESDLREDIYDKVIELQEEFSDYQSARNEELNQAIEAKKRELDVEYQDRREEWYAELESNYLSHLESQAETVAWLEDNFKYLSRELDE</sequence>
<keyword evidence="2" id="KW-0472">Membrane</keyword>
<accession>A0A931ASR3</accession>
<reference evidence="3" key="1">
    <citation type="submission" date="2020-11" db="EMBL/GenBank/DDBJ databases">
        <title>Halonatronomonas betainensis gen. nov., sp. nov. a novel haloalkaliphilic representative of the family Halanaerobiacae capable of betaine degradation.</title>
        <authorList>
            <person name="Boltyanskaya Y."/>
            <person name="Kevbrin V."/>
            <person name="Detkova E."/>
            <person name="Grouzdev D.S."/>
            <person name="Koziaeva V."/>
            <person name="Zhilina T."/>
        </authorList>
    </citation>
    <scope>NUCLEOTIDE SEQUENCE</scope>
    <source>
        <strain evidence="3">Z-7014</strain>
    </source>
</reference>
<keyword evidence="2" id="KW-0812">Transmembrane</keyword>